<dbReference type="Pfam" id="PF07992">
    <property type="entry name" value="Pyr_redox_2"/>
    <property type="match status" value="1"/>
</dbReference>
<dbReference type="InterPro" id="IPR036188">
    <property type="entry name" value="FAD/NAD-bd_sf"/>
</dbReference>
<dbReference type="SMART" id="SM00100">
    <property type="entry name" value="cNMP"/>
    <property type="match status" value="1"/>
</dbReference>
<dbReference type="Gene3D" id="2.60.120.10">
    <property type="entry name" value="Jelly Rolls"/>
    <property type="match status" value="1"/>
</dbReference>
<dbReference type="PROSITE" id="PS50042">
    <property type="entry name" value="CNMP_BINDING_3"/>
    <property type="match status" value="1"/>
</dbReference>
<dbReference type="KEGG" id="marz:MARA_10970"/>
<name>A0A7I7RUI9_9MYCO</name>
<sequence>MSEVTVDQRESSALAETPDVYGAYPRLSDDQIATLETGGARRTVGTGETLVREGERADYFFAILAGKVAVSTTDDAGNRRVRRVHGARRFLGELGDLEGQAAFYTAEVVEPGEVLLVPTERVRDLVAHDQALSDLILRAYLWRRSLLIQDGFGFRIIGSCYSPDTVRLREFAARNRLPHRWFDLERDPQAERLLQRFGVTAQDTPVVIWGGAVLRNPTNAELARRVGLPVPDTAAGESDVVVVGAGPAGLGASVYAASDGLTTATMERIATGGQAGTSSRIENYLGFPGGISGGDLAERAALQAAKFGARISVSAEIIRLESSDGQHQLTTADGATLVARAVVLATGARYRKLAVPGIESFEGDGVYYAATVQEALVCGTGPVVIVGGGNSAGQAAVFLAERVSRVYVVIRGENLSESMSRYLIEQVERHPRVTIRSCTEVREVHGDQKLGEVVIEDNRTGERQSIQTRALFVFIGADPHTSWLDGAVQLDDRGFIPTGPAALYSDVAGSQTRNPRQPMTLETSRPGVFAVGDVRSGSVKRVSSAVGEGAMAVRQVHEYFGT</sequence>
<gene>
    <name evidence="5" type="primary">trxB_1</name>
    <name evidence="5" type="ORF">MARA_10970</name>
</gene>
<keyword evidence="1" id="KW-0285">Flavoprotein</keyword>
<dbReference type="CDD" id="cd00038">
    <property type="entry name" value="CAP_ED"/>
    <property type="match status" value="1"/>
</dbReference>
<feature type="domain" description="Cyclic nucleotide-binding" evidence="4">
    <location>
        <begin position="23"/>
        <end position="121"/>
    </location>
</feature>
<keyword evidence="6" id="KW-1185">Reference proteome</keyword>
<evidence type="ECO:0000313" key="6">
    <source>
        <dbReference type="Proteomes" id="UP000467428"/>
    </source>
</evidence>
<comment type="catalytic activity">
    <reaction evidence="3">
        <text>[thioredoxin]-dithiol + NADP(+) = [thioredoxin]-disulfide + NADPH + H(+)</text>
        <dbReference type="Rhea" id="RHEA:20345"/>
        <dbReference type="Rhea" id="RHEA-COMP:10698"/>
        <dbReference type="Rhea" id="RHEA-COMP:10700"/>
        <dbReference type="ChEBI" id="CHEBI:15378"/>
        <dbReference type="ChEBI" id="CHEBI:29950"/>
        <dbReference type="ChEBI" id="CHEBI:50058"/>
        <dbReference type="ChEBI" id="CHEBI:57783"/>
        <dbReference type="ChEBI" id="CHEBI:58349"/>
        <dbReference type="EC" id="1.8.1.9"/>
    </reaction>
</comment>
<dbReference type="AlphaFoldDB" id="A0A7I7RUI9"/>
<evidence type="ECO:0000259" key="4">
    <source>
        <dbReference type="PROSITE" id="PS50042"/>
    </source>
</evidence>
<dbReference type="SUPFAM" id="SSF51905">
    <property type="entry name" value="FAD/NAD(P)-binding domain"/>
    <property type="match status" value="1"/>
</dbReference>
<dbReference type="SUPFAM" id="SSF51206">
    <property type="entry name" value="cAMP-binding domain-like"/>
    <property type="match status" value="1"/>
</dbReference>
<evidence type="ECO:0000256" key="3">
    <source>
        <dbReference type="ARBA" id="ARBA00048132"/>
    </source>
</evidence>
<dbReference type="InterPro" id="IPR014710">
    <property type="entry name" value="RmlC-like_jellyroll"/>
</dbReference>
<evidence type="ECO:0000313" key="5">
    <source>
        <dbReference type="EMBL" id="BBY47629.1"/>
    </source>
</evidence>
<dbReference type="Gene3D" id="3.50.50.60">
    <property type="entry name" value="FAD/NAD(P)-binding domain"/>
    <property type="match status" value="2"/>
</dbReference>
<dbReference type="InterPro" id="IPR050097">
    <property type="entry name" value="Ferredoxin-NADP_redctase_2"/>
</dbReference>
<dbReference type="RefSeq" id="WP_163917538.1">
    <property type="nucleotide sequence ID" value="NZ_AP022593.1"/>
</dbReference>
<keyword evidence="2" id="KW-0560">Oxidoreductase</keyword>
<reference evidence="5 6" key="1">
    <citation type="journal article" date="2019" name="Emerg. Microbes Infect.">
        <title>Comprehensive subspecies identification of 175 nontuberculous mycobacteria species based on 7547 genomic profiles.</title>
        <authorList>
            <person name="Matsumoto Y."/>
            <person name="Kinjo T."/>
            <person name="Motooka D."/>
            <person name="Nabeya D."/>
            <person name="Jung N."/>
            <person name="Uechi K."/>
            <person name="Horii T."/>
            <person name="Iida T."/>
            <person name="Fujita J."/>
            <person name="Nakamura S."/>
        </authorList>
    </citation>
    <scope>NUCLEOTIDE SEQUENCE [LARGE SCALE GENOMIC DNA]</scope>
    <source>
        <strain evidence="5 6">JCM 18538</strain>
    </source>
</reference>
<evidence type="ECO:0000256" key="1">
    <source>
        <dbReference type="ARBA" id="ARBA00022630"/>
    </source>
</evidence>
<dbReference type="PANTHER" id="PTHR48105">
    <property type="entry name" value="THIOREDOXIN REDUCTASE 1-RELATED-RELATED"/>
    <property type="match status" value="1"/>
</dbReference>
<proteinExistence type="predicted"/>
<evidence type="ECO:0000256" key="2">
    <source>
        <dbReference type="ARBA" id="ARBA00023002"/>
    </source>
</evidence>
<dbReference type="PRINTS" id="PR00368">
    <property type="entry name" value="FADPNR"/>
</dbReference>
<dbReference type="EMBL" id="AP022593">
    <property type="protein sequence ID" value="BBY47629.1"/>
    <property type="molecule type" value="Genomic_DNA"/>
</dbReference>
<dbReference type="InterPro" id="IPR000595">
    <property type="entry name" value="cNMP-bd_dom"/>
</dbReference>
<organism evidence="5 6">
    <name type="scientific">Mycolicibacterium arabiense</name>
    <dbReference type="NCBI Taxonomy" id="1286181"/>
    <lineage>
        <taxon>Bacteria</taxon>
        <taxon>Bacillati</taxon>
        <taxon>Actinomycetota</taxon>
        <taxon>Actinomycetes</taxon>
        <taxon>Mycobacteriales</taxon>
        <taxon>Mycobacteriaceae</taxon>
        <taxon>Mycolicibacterium</taxon>
    </lineage>
</organism>
<dbReference type="PRINTS" id="PR00469">
    <property type="entry name" value="PNDRDTASEII"/>
</dbReference>
<accession>A0A7I7RUI9</accession>
<dbReference type="InterPro" id="IPR018490">
    <property type="entry name" value="cNMP-bd_dom_sf"/>
</dbReference>
<dbReference type="Proteomes" id="UP000467428">
    <property type="component" value="Chromosome"/>
</dbReference>
<protein>
    <submittedName>
        <fullName evidence="5">Thioredoxin reductase</fullName>
    </submittedName>
</protein>
<dbReference type="Pfam" id="PF00027">
    <property type="entry name" value="cNMP_binding"/>
    <property type="match status" value="1"/>
</dbReference>
<geneLocation type="plasmid" evidence="6">
    <name>pjcm18538 dna</name>
</geneLocation>
<dbReference type="GO" id="GO:0004791">
    <property type="term" value="F:thioredoxin-disulfide reductase (NADPH) activity"/>
    <property type="evidence" value="ECO:0007669"/>
    <property type="project" value="UniProtKB-EC"/>
</dbReference>
<dbReference type="InterPro" id="IPR023753">
    <property type="entry name" value="FAD/NAD-binding_dom"/>
</dbReference>